<dbReference type="CDD" id="cd12797">
    <property type="entry name" value="M23_peptidase"/>
    <property type="match status" value="1"/>
</dbReference>
<name>A0A1M5TIP0_9CLOT</name>
<dbReference type="SUPFAM" id="SSF51261">
    <property type="entry name" value="Duplicated hybrid motif"/>
    <property type="match status" value="1"/>
</dbReference>
<evidence type="ECO:0000256" key="1">
    <source>
        <dbReference type="SAM" id="MobiDB-lite"/>
    </source>
</evidence>
<dbReference type="STRING" id="1121316.SAMN02745207_01326"/>
<keyword evidence="4" id="KW-1185">Reference proteome</keyword>
<dbReference type="InterPro" id="IPR016047">
    <property type="entry name" value="M23ase_b-sheet_dom"/>
</dbReference>
<dbReference type="Pfam" id="PF01551">
    <property type="entry name" value="Peptidase_M23"/>
    <property type="match status" value="1"/>
</dbReference>
<dbReference type="Proteomes" id="UP000184447">
    <property type="component" value="Unassembled WGS sequence"/>
</dbReference>
<dbReference type="GO" id="GO:0004222">
    <property type="term" value="F:metalloendopeptidase activity"/>
    <property type="evidence" value="ECO:0007669"/>
    <property type="project" value="TreeGrafter"/>
</dbReference>
<dbReference type="PANTHER" id="PTHR21666">
    <property type="entry name" value="PEPTIDASE-RELATED"/>
    <property type="match status" value="1"/>
</dbReference>
<reference evidence="3 4" key="1">
    <citation type="submission" date="2016-11" db="EMBL/GenBank/DDBJ databases">
        <authorList>
            <person name="Jaros S."/>
            <person name="Januszkiewicz K."/>
            <person name="Wedrychowicz H."/>
        </authorList>
    </citation>
    <scope>NUCLEOTIDE SEQUENCE [LARGE SCALE GENOMIC DNA]</scope>
    <source>
        <strain evidence="3 4">DSM 8605</strain>
    </source>
</reference>
<feature type="region of interest" description="Disordered" evidence="1">
    <location>
        <begin position="95"/>
        <end position="115"/>
    </location>
</feature>
<dbReference type="RefSeq" id="WP_073337645.1">
    <property type="nucleotide sequence ID" value="NZ_FQXM01000006.1"/>
</dbReference>
<evidence type="ECO:0000313" key="4">
    <source>
        <dbReference type="Proteomes" id="UP000184447"/>
    </source>
</evidence>
<dbReference type="EMBL" id="FQXM01000006">
    <property type="protein sequence ID" value="SHH50530.1"/>
    <property type="molecule type" value="Genomic_DNA"/>
</dbReference>
<dbReference type="AlphaFoldDB" id="A0A1M5TIP0"/>
<sequence length="265" mass="29004">MENKDNNKKKGNIFKNETFYLSLFVCLCIAATIAAVTTSKNFTADNKKAATEKSEVAELQEQKIEERTADASEDEFYNNALQAKEDESVLVIEDDDKKESSQSNSNEQTALATAPVANTSSKTFVNPAEGELVRPYSEAPVFWNTTESSRPNFGIDIVGKLGEEVVAAMDGEVKEVSTSTEDGAKVVIYHAQSGLRTVYANLGTDINIKVGDSVKQGDKIGTIGATTVRAAYEEYGNEFLHFEVLKGESDLSQYSSVDPLKYVKY</sequence>
<proteinExistence type="predicted"/>
<dbReference type="Gene3D" id="2.70.70.10">
    <property type="entry name" value="Glucose Permease (Domain IIA)"/>
    <property type="match status" value="1"/>
</dbReference>
<evidence type="ECO:0000259" key="2">
    <source>
        <dbReference type="Pfam" id="PF01551"/>
    </source>
</evidence>
<keyword evidence="3" id="KW-0378">Hydrolase</keyword>
<dbReference type="InterPro" id="IPR050570">
    <property type="entry name" value="Cell_wall_metabolism_enzyme"/>
</dbReference>
<organism evidence="3 4">
    <name type="scientific">Clostridium grantii DSM 8605</name>
    <dbReference type="NCBI Taxonomy" id="1121316"/>
    <lineage>
        <taxon>Bacteria</taxon>
        <taxon>Bacillati</taxon>
        <taxon>Bacillota</taxon>
        <taxon>Clostridia</taxon>
        <taxon>Eubacteriales</taxon>
        <taxon>Clostridiaceae</taxon>
        <taxon>Clostridium</taxon>
    </lineage>
</organism>
<dbReference type="PANTHER" id="PTHR21666:SF270">
    <property type="entry name" value="MUREIN HYDROLASE ACTIVATOR ENVC"/>
    <property type="match status" value="1"/>
</dbReference>
<dbReference type="OrthoDB" id="9801106at2"/>
<evidence type="ECO:0000313" key="3">
    <source>
        <dbReference type="EMBL" id="SHH50530.1"/>
    </source>
</evidence>
<feature type="compositionally biased region" description="Polar residues" evidence="1">
    <location>
        <begin position="101"/>
        <end position="115"/>
    </location>
</feature>
<dbReference type="InterPro" id="IPR011055">
    <property type="entry name" value="Dup_hybrid_motif"/>
</dbReference>
<gene>
    <name evidence="3" type="ORF">SAMN02745207_01326</name>
</gene>
<protein>
    <submittedName>
        <fullName evidence="3">Murein DD-endopeptidase MepM and murein hydrolase activator NlpD, contain LysM domain</fullName>
    </submittedName>
</protein>
<accession>A0A1M5TIP0</accession>
<feature type="domain" description="M23ase beta-sheet core" evidence="2">
    <location>
        <begin position="151"/>
        <end position="249"/>
    </location>
</feature>